<keyword evidence="3" id="KW-1185">Reference proteome</keyword>
<dbReference type="AlphaFoldDB" id="A0AAV5F7F5"/>
<reference evidence="2" key="2">
    <citation type="submission" date="2021-12" db="EMBL/GenBank/DDBJ databases">
        <title>Resequencing data analysis of finger millet.</title>
        <authorList>
            <person name="Hatakeyama M."/>
            <person name="Aluri S."/>
            <person name="Balachadran M.T."/>
            <person name="Sivarajan S.R."/>
            <person name="Poveda L."/>
            <person name="Shimizu-Inatsugi R."/>
            <person name="Schlapbach R."/>
            <person name="Sreeman S.M."/>
            <person name="Shimizu K.K."/>
        </authorList>
    </citation>
    <scope>NUCLEOTIDE SEQUENCE</scope>
</reference>
<sequence length="192" mass="21305">MEIVAGGFSDAPQEILTDIFALLEFPDLVRVGSVCSSWNSAYTSICSFGQYKCSQAPCLIYTSESAGDHVAFLYSLVEKRSYKLTLPDLHIQRRYLIGSSHGWLVTADDRSEMHLVNPVTSEQISLPSVITIEQVTPILDEAGAICRYRFSRHTAEAIMGPSSTYSLSASRDHLFHKALLFYDTSAGSYFVM</sequence>
<evidence type="ECO:0000259" key="1">
    <source>
        <dbReference type="PROSITE" id="PS50181"/>
    </source>
</evidence>
<gene>
    <name evidence="2" type="primary">gb19198</name>
    <name evidence="2" type="ORF">PR202_gb19198</name>
</gene>
<dbReference type="EMBL" id="BQKI01000082">
    <property type="protein sequence ID" value="GJN30860.1"/>
    <property type="molecule type" value="Genomic_DNA"/>
</dbReference>
<dbReference type="CDD" id="cd09917">
    <property type="entry name" value="F-box_SF"/>
    <property type="match status" value="1"/>
</dbReference>
<name>A0AAV5F7F5_ELECO</name>
<evidence type="ECO:0000313" key="3">
    <source>
        <dbReference type="Proteomes" id="UP001054889"/>
    </source>
</evidence>
<evidence type="ECO:0000313" key="2">
    <source>
        <dbReference type="EMBL" id="GJN30860.1"/>
    </source>
</evidence>
<dbReference type="InterPro" id="IPR005174">
    <property type="entry name" value="KIB1-4_b-propeller"/>
</dbReference>
<dbReference type="InterPro" id="IPR036047">
    <property type="entry name" value="F-box-like_dom_sf"/>
</dbReference>
<dbReference type="PANTHER" id="PTHR44586:SF14">
    <property type="entry name" value="F-BOX DOMAIN CONTAINING PROTEIN, EXPRESSED"/>
    <property type="match status" value="1"/>
</dbReference>
<dbReference type="PANTHER" id="PTHR44586">
    <property type="entry name" value="F-BOX DOMAIN CONTAINING PROTEIN, EXPRESSED"/>
    <property type="match status" value="1"/>
</dbReference>
<dbReference type="PROSITE" id="PS50181">
    <property type="entry name" value="FBOX"/>
    <property type="match status" value="1"/>
</dbReference>
<feature type="domain" description="F-box" evidence="1">
    <location>
        <begin position="5"/>
        <end position="51"/>
    </location>
</feature>
<comment type="caution">
    <text evidence="2">The sequence shown here is derived from an EMBL/GenBank/DDBJ whole genome shotgun (WGS) entry which is preliminary data.</text>
</comment>
<organism evidence="2 3">
    <name type="scientific">Eleusine coracana subsp. coracana</name>
    <dbReference type="NCBI Taxonomy" id="191504"/>
    <lineage>
        <taxon>Eukaryota</taxon>
        <taxon>Viridiplantae</taxon>
        <taxon>Streptophyta</taxon>
        <taxon>Embryophyta</taxon>
        <taxon>Tracheophyta</taxon>
        <taxon>Spermatophyta</taxon>
        <taxon>Magnoliopsida</taxon>
        <taxon>Liliopsida</taxon>
        <taxon>Poales</taxon>
        <taxon>Poaceae</taxon>
        <taxon>PACMAD clade</taxon>
        <taxon>Chloridoideae</taxon>
        <taxon>Cynodonteae</taxon>
        <taxon>Eleusininae</taxon>
        <taxon>Eleusine</taxon>
    </lineage>
</organism>
<dbReference type="Pfam" id="PF03478">
    <property type="entry name" value="Beta-prop_KIB1-4"/>
    <property type="match status" value="1"/>
</dbReference>
<reference evidence="2" key="1">
    <citation type="journal article" date="2018" name="DNA Res.">
        <title>Multiple hybrid de novo genome assembly of finger millet, an orphan allotetraploid crop.</title>
        <authorList>
            <person name="Hatakeyama M."/>
            <person name="Aluri S."/>
            <person name="Balachadran M.T."/>
            <person name="Sivarajan S.R."/>
            <person name="Patrignani A."/>
            <person name="Gruter S."/>
            <person name="Poveda L."/>
            <person name="Shimizu-Inatsugi R."/>
            <person name="Baeten J."/>
            <person name="Francoijs K.J."/>
            <person name="Nataraja K.N."/>
            <person name="Reddy Y.A.N."/>
            <person name="Phadnis S."/>
            <person name="Ravikumar R.L."/>
            <person name="Schlapbach R."/>
            <person name="Sreeman S.M."/>
            <person name="Shimizu K.K."/>
        </authorList>
    </citation>
    <scope>NUCLEOTIDE SEQUENCE</scope>
</reference>
<dbReference type="Proteomes" id="UP001054889">
    <property type="component" value="Unassembled WGS sequence"/>
</dbReference>
<dbReference type="Gene3D" id="1.20.1280.50">
    <property type="match status" value="1"/>
</dbReference>
<dbReference type="InterPro" id="IPR001810">
    <property type="entry name" value="F-box_dom"/>
</dbReference>
<dbReference type="SUPFAM" id="SSF81383">
    <property type="entry name" value="F-box domain"/>
    <property type="match status" value="1"/>
</dbReference>
<accession>A0AAV5F7F5</accession>
<dbReference type="Pfam" id="PF12937">
    <property type="entry name" value="F-box-like"/>
    <property type="match status" value="1"/>
</dbReference>
<protein>
    <recommendedName>
        <fullName evidence="1">F-box domain-containing protein</fullName>
    </recommendedName>
</protein>
<proteinExistence type="predicted"/>